<reference evidence="2" key="1">
    <citation type="submission" date="2021-06" db="EMBL/GenBank/DDBJ databases">
        <authorList>
            <person name="Kallberg Y."/>
            <person name="Tangrot J."/>
            <person name="Rosling A."/>
        </authorList>
    </citation>
    <scope>NUCLEOTIDE SEQUENCE</scope>
    <source>
        <strain evidence="2">MA453B</strain>
    </source>
</reference>
<feature type="non-terminal residue" evidence="2">
    <location>
        <position position="1"/>
    </location>
</feature>
<accession>A0A9N9K817</accession>
<keyword evidence="1" id="KW-0472">Membrane</keyword>
<comment type="caution">
    <text evidence="2">The sequence shown here is derived from an EMBL/GenBank/DDBJ whole genome shotgun (WGS) entry which is preliminary data.</text>
</comment>
<dbReference type="Proteomes" id="UP000789405">
    <property type="component" value="Unassembled WGS sequence"/>
</dbReference>
<name>A0A9N9K817_9GLOM</name>
<evidence type="ECO:0000256" key="1">
    <source>
        <dbReference type="SAM" id="Phobius"/>
    </source>
</evidence>
<dbReference type="EMBL" id="CAJVPY010049202">
    <property type="protein sequence ID" value="CAG8812743.1"/>
    <property type="molecule type" value="Genomic_DNA"/>
</dbReference>
<protein>
    <submittedName>
        <fullName evidence="2">5216_t:CDS:1</fullName>
    </submittedName>
</protein>
<proteinExistence type="predicted"/>
<organism evidence="2 3">
    <name type="scientific">Dentiscutata erythropus</name>
    <dbReference type="NCBI Taxonomy" id="1348616"/>
    <lineage>
        <taxon>Eukaryota</taxon>
        <taxon>Fungi</taxon>
        <taxon>Fungi incertae sedis</taxon>
        <taxon>Mucoromycota</taxon>
        <taxon>Glomeromycotina</taxon>
        <taxon>Glomeromycetes</taxon>
        <taxon>Diversisporales</taxon>
        <taxon>Gigasporaceae</taxon>
        <taxon>Dentiscutata</taxon>
    </lineage>
</organism>
<keyword evidence="3" id="KW-1185">Reference proteome</keyword>
<sequence>YFEDTTTYISGNTYLTIGFIVSAYNALLDILKKFIKEKNTISTIKNTAQF</sequence>
<keyword evidence="1" id="KW-0812">Transmembrane</keyword>
<keyword evidence="1" id="KW-1133">Transmembrane helix</keyword>
<gene>
    <name evidence="2" type="ORF">DERYTH_LOCUS25686</name>
</gene>
<feature type="transmembrane region" description="Helical" evidence="1">
    <location>
        <begin position="12"/>
        <end position="31"/>
    </location>
</feature>
<evidence type="ECO:0000313" key="2">
    <source>
        <dbReference type="EMBL" id="CAG8812743.1"/>
    </source>
</evidence>
<dbReference type="AlphaFoldDB" id="A0A9N9K817"/>
<evidence type="ECO:0000313" key="3">
    <source>
        <dbReference type="Proteomes" id="UP000789405"/>
    </source>
</evidence>
<feature type="non-terminal residue" evidence="2">
    <location>
        <position position="50"/>
    </location>
</feature>